<feature type="domain" description="PDZ" evidence="10">
    <location>
        <begin position="160"/>
        <end position="246"/>
    </location>
</feature>
<accession>A0A9W8C8G2</accession>
<dbReference type="CDD" id="cd06671">
    <property type="entry name" value="PDZ7_MUPP1-PD6_PATJ-like"/>
    <property type="match status" value="1"/>
</dbReference>
<dbReference type="SUPFAM" id="SSF50156">
    <property type="entry name" value="PDZ domain-like"/>
    <property type="match status" value="12"/>
</dbReference>
<feature type="domain" description="PDZ" evidence="10">
    <location>
        <begin position="382"/>
        <end position="471"/>
    </location>
</feature>
<keyword evidence="8" id="KW-0472">Membrane</keyword>
<keyword evidence="5" id="KW-0597">Phosphoprotein</keyword>
<dbReference type="EMBL" id="JAFHDT010000004">
    <property type="protein sequence ID" value="KAI7810552.1"/>
    <property type="molecule type" value="Genomic_DNA"/>
</dbReference>
<feature type="compositionally biased region" description="Basic and acidic residues" evidence="9">
    <location>
        <begin position="1209"/>
        <end position="1225"/>
    </location>
</feature>
<dbReference type="SMART" id="SM00228">
    <property type="entry name" value="PDZ"/>
    <property type="match status" value="12"/>
</dbReference>
<sequence length="1903" mass="205652">MGRPQTFHMSCEGKPVDPKVNLSSLLKESKMMDTQRALVAVERLQNRLKERGEMPTEEKLSLLKIVLESPLFHQILIMQETGQQQHQQQGSPMMPQSQSMSDDVDSVNASHPNCALRYRDSYLSAQRSNDRSTNQVTFGPCVTEDISLLQYIARGRTVLSFDVERGESALGIRIIGVDAESSGGHGIFIQEIQSGSVADSDGRLREDDQILAVNGKLFDSSVAQEQAVKILQEATSTVTLTVARGPVAEVKPPQMSHTVSLSKNLSGLAEQFSPRQIHLIELQNDGSGLGFGIVGGRTTGTMVKTILPDGSAGKDGRLRSGDLLLQIGHVDVSSMGSEEVAQELHLAGTKVRLLIATADGDLSSPIARQQDTQDSAERKEIDFSSKRLDKNGLGINIAKSTENLDTVLEAGGFVIKSILKGSRTECDGQIHTGVHTVAVDDQGLNDCSEPMAEEILDLTGQHVEVYLLNKISQSGTQASLTMSPTSERPLTPLDLLPPPPPPHLTEPKSVLPPGKVLYTDRRDLNFNREKIESKQTCYLESKMENCNHQSSLPKLSEEEERKIKDMWQSKLGPQYEIMVVQVEKFSESSGLGVSLDSKEGHHYICSILPEGPVGQSGIIRPGDELLEVNGLSLIGETHKEVVCLLKELPVKVCVVCSRLIPPTLIEEDDADDNDVQLTLKELLAEFNEKAEQNLISTGREDDGKTDAPVLSHHAMWENEIQVYELQKGHSGLGFSILDYQDPMNPGRTVIVIRSLVAGGLAERDGRLLPGDRLMLVNGTDLSHASLAEAVHVLKSTALGTVHIGVSKPLPDNDTQDTGSDVTGNSYSARNNQQGFLKNNFQSQNSKMEAGSKAISVPSSGFERTITIVRGNSSLGMTVSALRDGSGMIIRSVVHGGSISVDGRLAEGDGIIAVNGESTTDLTNAQARAMLRRHSLSGPDLSVMYIPAAFLEEHRASFAQFKQEMELETHRPTTVESKPPLNLPFKTLVCISEQQSTVDGRRVNGKIHVAEVNDSRDNPSHTRQRENGERQDEDRQAGSKQMNGQSAMKDKGEEEPHGKDHSWWSCPRRVTLFKVGGTCLGISVVGGRGMGSRLSNGEMRRGIFIKHIAEDSPAARSRVLMKGDRILQVGGVDVSDFTHEEAVEAIRRAGNRVELLVQSPQLSTPVNCHEEDNVSKTNDQRTGEEKLGKPNIMKLASRPLDTETNGVQKVPERPPLPEETSHHQSDQEQTTYWSRVLQRYGSLPGELHMFELDCSSHSSGLGLCLSENRDGVRGRMSVYVSEIKPDGAAAADGRIRVGDELLEINGQVLYGRSHQNATAIISSASAKVKVLLTRNKTTLKQMATGPVSEMDSCPVKSPSTASEGQHFILSQDGRISEEDKLKSCSSEKLNVGLPASINATSNHKLPCHPASHTPSGRCSPLSSDISSADESRSCGFTANQSSRMGPQSTSYLAQCSATSDPLTCPIVPGCINIIDICKGHTGLGLSIVGGCNTALGVIMIHEVNKGGAAHRDGRLWAGDHILEVNGIDLRMATHEEALSVLRLSPQRVRLCIYRDPVTDTQQNHTTHTLHNHTPEDMWDLFSVDLNLEPGFSLGFGIVGKRNDTGIFVSEIKRGGVADLDGRLLLGDQILSVNGDDIRAASQEYASTLLQSCTGSVLLEVARFKALPHYSYGDQPGEVDVPHLSSLCTNDSADENVDIRTVTVQMHECDSVELGVRDTQGHATIYISNLDPTTPAAQSGLLQLGAGLISINGTSTDNLSVAEVKALLRNSSGPVTLQVMPSGCVGGAVFSKDQSSLIPSSTGLLENQQSSPQFQTIALERGSAGLGFSIVGGIGSSHGDLPIYVKNVFPKGAAVDDGRLRRGDQLLAVNGRSLEGVTHTEAVEILRQTSGPVTLQVLSKRPPTC</sequence>
<dbReference type="FunFam" id="2.30.42.10:FF:000038">
    <property type="entry name" value="Multiple PDZ domain protein isoform X1"/>
    <property type="match status" value="1"/>
</dbReference>
<evidence type="ECO:0000256" key="8">
    <source>
        <dbReference type="ARBA" id="ARBA00023136"/>
    </source>
</evidence>
<feature type="domain" description="PDZ" evidence="10">
    <location>
        <begin position="279"/>
        <end position="359"/>
    </location>
</feature>
<gene>
    <name evidence="12" type="ORF">IRJ41_003482</name>
</gene>
<evidence type="ECO:0000256" key="1">
    <source>
        <dbReference type="ARBA" id="ARBA00004221"/>
    </source>
</evidence>
<dbReference type="Gene3D" id="2.30.42.10">
    <property type="match status" value="12"/>
</dbReference>
<dbReference type="Proteomes" id="UP001059041">
    <property type="component" value="Linkage Group LG4"/>
</dbReference>
<feature type="domain" description="PDZ" evidence="10">
    <location>
        <begin position="864"/>
        <end position="932"/>
    </location>
</feature>
<dbReference type="PANTHER" id="PTHR19964">
    <property type="entry name" value="MULTIPLE PDZ DOMAIN PROTEIN"/>
    <property type="match status" value="1"/>
</dbReference>
<evidence type="ECO:0000256" key="7">
    <source>
        <dbReference type="ARBA" id="ARBA00022949"/>
    </source>
</evidence>
<keyword evidence="4" id="KW-1003">Cell membrane</keyword>
<dbReference type="GO" id="GO:0016324">
    <property type="term" value="C:apical plasma membrane"/>
    <property type="evidence" value="ECO:0007669"/>
    <property type="project" value="UniProtKB-SubCell"/>
</dbReference>
<keyword evidence="13" id="KW-1185">Reference proteome</keyword>
<feature type="region of interest" description="Disordered" evidence="9">
    <location>
        <begin position="1199"/>
        <end position="1229"/>
    </location>
</feature>
<feature type="region of interest" description="Disordered" evidence="9">
    <location>
        <begin position="1008"/>
        <end position="1062"/>
    </location>
</feature>
<feature type="domain" description="PDZ" evidence="10">
    <location>
        <begin position="1814"/>
        <end position="1899"/>
    </location>
</feature>
<organism evidence="12 13">
    <name type="scientific">Triplophysa rosa</name>
    <name type="common">Cave loach</name>
    <dbReference type="NCBI Taxonomy" id="992332"/>
    <lineage>
        <taxon>Eukaryota</taxon>
        <taxon>Metazoa</taxon>
        <taxon>Chordata</taxon>
        <taxon>Craniata</taxon>
        <taxon>Vertebrata</taxon>
        <taxon>Euteleostomi</taxon>
        <taxon>Actinopterygii</taxon>
        <taxon>Neopterygii</taxon>
        <taxon>Teleostei</taxon>
        <taxon>Ostariophysi</taxon>
        <taxon>Cypriniformes</taxon>
        <taxon>Nemacheilidae</taxon>
        <taxon>Triplophysa</taxon>
    </lineage>
</organism>
<keyword evidence="6" id="KW-0677">Repeat</keyword>
<dbReference type="CDD" id="cd06670">
    <property type="entry name" value="PDZ6_MUPP1-like"/>
    <property type="match status" value="1"/>
</dbReference>
<feature type="compositionally biased region" description="Basic and acidic residues" evidence="9">
    <location>
        <begin position="1008"/>
        <end position="1036"/>
    </location>
</feature>
<evidence type="ECO:0000256" key="9">
    <source>
        <dbReference type="SAM" id="MobiDB-lite"/>
    </source>
</evidence>
<dbReference type="InterPro" id="IPR051342">
    <property type="entry name" value="PDZ_scaffold"/>
</dbReference>
<feature type="domain" description="L27" evidence="11">
    <location>
        <begin position="30"/>
        <end position="90"/>
    </location>
</feature>
<evidence type="ECO:0000256" key="6">
    <source>
        <dbReference type="ARBA" id="ARBA00022737"/>
    </source>
</evidence>
<evidence type="ECO:0000256" key="3">
    <source>
        <dbReference type="ARBA" id="ARBA00022427"/>
    </source>
</evidence>
<dbReference type="CDD" id="cd06674">
    <property type="entry name" value="PDZ11_MUPP1-PDZ9_PATJ-like"/>
    <property type="match status" value="1"/>
</dbReference>
<dbReference type="PANTHER" id="PTHR19964:SF10">
    <property type="entry name" value="MULTIPLE PDZ DOMAIN PROTEIN"/>
    <property type="match status" value="1"/>
</dbReference>
<evidence type="ECO:0000256" key="5">
    <source>
        <dbReference type="ARBA" id="ARBA00022553"/>
    </source>
</evidence>
<feature type="domain" description="PDZ" evidence="10">
    <location>
        <begin position="1068"/>
        <end position="1160"/>
    </location>
</feature>
<evidence type="ECO:0000256" key="2">
    <source>
        <dbReference type="ARBA" id="ARBA00004435"/>
    </source>
</evidence>
<dbReference type="CDD" id="cd06673">
    <property type="entry name" value="PDZ10_MUPP1-PDZ8_PATJ-like"/>
    <property type="match status" value="1"/>
</dbReference>
<dbReference type="SUPFAM" id="SSF101288">
    <property type="entry name" value="L27 domain"/>
    <property type="match status" value="1"/>
</dbReference>
<evidence type="ECO:0000259" key="10">
    <source>
        <dbReference type="PROSITE" id="PS50106"/>
    </source>
</evidence>
<feature type="domain" description="PDZ" evidence="10">
    <location>
        <begin position="1472"/>
        <end position="1555"/>
    </location>
</feature>
<dbReference type="GO" id="GO:0005923">
    <property type="term" value="C:bicellular tight junction"/>
    <property type="evidence" value="ECO:0007669"/>
    <property type="project" value="UniProtKB-SubCell"/>
</dbReference>
<feature type="region of interest" description="Disordered" evidence="9">
    <location>
        <begin position="1163"/>
        <end position="1184"/>
    </location>
</feature>
<dbReference type="CDD" id="cd06668">
    <property type="entry name" value="PDZ4_MUPP1-like"/>
    <property type="match status" value="1"/>
</dbReference>
<proteinExistence type="predicted"/>
<dbReference type="Pfam" id="PF09045">
    <property type="entry name" value="L27_2"/>
    <property type="match status" value="1"/>
</dbReference>
<evidence type="ECO:0000313" key="13">
    <source>
        <dbReference type="Proteomes" id="UP001059041"/>
    </source>
</evidence>
<feature type="region of interest" description="Disordered" evidence="9">
    <location>
        <begin position="83"/>
        <end position="108"/>
    </location>
</feature>
<keyword evidence="3" id="KW-0796">Tight junction</keyword>
<dbReference type="PROSITE" id="PS51022">
    <property type="entry name" value="L27"/>
    <property type="match status" value="1"/>
</dbReference>
<dbReference type="InterPro" id="IPR036034">
    <property type="entry name" value="PDZ_sf"/>
</dbReference>
<evidence type="ECO:0000259" key="11">
    <source>
        <dbReference type="PROSITE" id="PS51022"/>
    </source>
</evidence>
<dbReference type="CDD" id="cd06667">
    <property type="entry name" value="PDZ2_MUPP1-like"/>
    <property type="match status" value="1"/>
</dbReference>
<dbReference type="Pfam" id="PF00595">
    <property type="entry name" value="PDZ"/>
    <property type="match status" value="11"/>
</dbReference>
<dbReference type="InterPro" id="IPR015132">
    <property type="entry name" value="L27_2"/>
</dbReference>
<dbReference type="InterPro" id="IPR036892">
    <property type="entry name" value="L27_dom_sf"/>
</dbReference>
<feature type="domain" description="PDZ" evidence="10">
    <location>
        <begin position="1699"/>
        <end position="1781"/>
    </location>
</feature>
<feature type="domain" description="PDZ" evidence="10">
    <location>
        <begin position="719"/>
        <end position="796"/>
    </location>
</feature>
<feature type="domain" description="PDZ" evidence="10">
    <location>
        <begin position="579"/>
        <end position="660"/>
    </location>
</feature>
<reference evidence="12" key="1">
    <citation type="submission" date="2021-02" db="EMBL/GenBank/DDBJ databases">
        <title>Comparative genomics reveals that relaxation of natural selection precedes convergent phenotypic evolution of cavefish.</title>
        <authorList>
            <person name="Peng Z."/>
        </authorList>
    </citation>
    <scope>NUCLEOTIDE SEQUENCE</scope>
    <source>
        <tissue evidence="12">Muscle</tissue>
    </source>
</reference>
<keyword evidence="7" id="KW-0965">Cell junction</keyword>
<name>A0A9W8C8G2_TRIRA</name>
<comment type="caution">
    <text evidence="12">The sequence shown here is derived from an EMBL/GenBank/DDBJ whole genome shotgun (WGS) entry which is preliminary data.</text>
</comment>
<feature type="domain" description="PDZ" evidence="10">
    <location>
        <begin position="1248"/>
        <end position="1335"/>
    </location>
</feature>
<dbReference type="CDD" id="cd06669">
    <property type="entry name" value="PDZ5_MUPP1-like"/>
    <property type="match status" value="1"/>
</dbReference>
<feature type="compositionally biased region" description="Basic and acidic residues" evidence="9">
    <location>
        <begin position="1167"/>
        <end position="1184"/>
    </location>
</feature>
<feature type="compositionally biased region" description="Low complexity" evidence="9">
    <location>
        <begin position="83"/>
        <end position="101"/>
    </location>
</feature>
<feature type="domain" description="PDZ" evidence="10">
    <location>
        <begin position="1581"/>
        <end position="1663"/>
    </location>
</feature>
<evidence type="ECO:0000313" key="12">
    <source>
        <dbReference type="EMBL" id="KAI7810552.1"/>
    </source>
</evidence>
<protein>
    <submittedName>
        <fullName evidence="12">Multiple PDZ domain protein</fullName>
    </submittedName>
</protein>
<comment type="subcellular location">
    <subcellularLocation>
        <location evidence="1">Apical cell membrane</location>
    </subcellularLocation>
    <subcellularLocation>
        <location evidence="2">Cell junction</location>
        <location evidence="2">Tight junction</location>
    </subcellularLocation>
</comment>
<feature type="compositionally biased region" description="Basic and acidic residues" evidence="9">
    <location>
        <begin position="1047"/>
        <end position="1061"/>
    </location>
</feature>
<dbReference type="InterPro" id="IPR001478">
    <property type="entry name" value="PDZ"/>
</dbReference>
<feature type="region of interest" description="Disordered" evidence="9">
    <location>
        <begin position="1343"/>
        <end position="1362"/>
    </location>
</feature>
<dbReference type="FunFam" id="2.30.42.10:FF:000070">
    <property type="entry name" value="Multiple PDZ domain protein"/>
    <property type="match status" value="1"/>
</dbReference>
<dbReference type="CDD" id="cd06676">
    <property type="entry name" value="PDZ13_MUPP1-like"/>
    <property type="match status" value="1"/>
</dbReference>
<dbReference type="Gene3D" id="1.10.287.650">
    <property type="entry name" value="L27 domain"/>
    <property type="match status" value="1"/>
</dbReference>
<dbReference type="CDD" id="cd06672">
    <property type="entry name" value="PDZ8_MUPP1-PDZ7_PATJ-PDZ2_INAD-like"/>
    <property type="match status" value="1"/>
</dbReference>
<dbReference type="PROSITE" id="PS50106">
    <property type="entry name" value="PDZ"/>
    <property type="match status" value="12"/>
</dbReference>
<evidence type="ECO:0000256" key="4">
    <source>
        <dbReference type="ARBA" id="ARBA00022475"/>
    </source>
</evidence>
<dbReference type="InterPro" id="IPR004172">
    <property type="entry name" value="L27_dom"/>
</dbReference>